<dbReference type="PROSITE" id="PS00041">
    <property type="entry name" value="HTH_ARAC_FAMILY_1"/>
    <property type="match status" value="1"/>
</dbReference>
<dbReference type="SMART" id="SM00342">
    <property type="entry name" value="HTH_ARAC"/>
    <property type="match status" value="1"/>
</dbReference>
<keyword evidence="2" id="KW-0238">DNA-binding</keyword>
<sequence>MKQLEQKPAVRAYSNYDIGYVAGGYKPPNRHEWGPGVRDVYALHYIVSGKGVLETRKRVFHLSEGESFLIFPNTEVYYYPDSRDPWAYVWNEFKGEEARRWIAMTLLEPDRPTVTGIVHPLQPLYQSSGNPGAKLCDQIRSDAQLRLLLSYYMEYYPNEKTTAPTDYVGAAIKYIEHHYWKSALKSADIANAVNIERSYLYRLFKQATGMSVSVYLLAYRIERACELLKTVGWSVKSIAYSVGFNDPLYFSKVFKRATSYTPSAYMALLAESDRTSLARTTRQS</sequence>
<dbReference type="InterPro" id="IPR003313">
    <property type="entry name" value="AraC-bd"/>
</dbReference>
<keyword evidence="6" id="KW-1185">Reference proteome</keyword>
<comment type="caution">
    <text evidence="5">The sequence shown here is derived from an EMBL/GenBank/DDBJ whole genome shotgun (WGS) entry which is preliminary data.</text>
</comment>
<dbReference type="Gene3D" id="1.10.10.60">
    <property type="entry name" value="Homeodomain-like"/>
    <property type="match status" value="2"/>
</dbReference>
<organism evidence="5 6">
    <name type="scientific">Cohnella yongneupensis</name>
    <dbReference type="NCBI Taxonomy" id="425006"/>
    <lineage>
        <taxon>Bacteria</taxon>
        <taxon>Bacillati</taxon>
        <taxon>Bacillota</taxon>
        <taxon>Bacilli</taxon>
        <taxon>Bacillales</taxon>
        <taxon>Paenibacillaceae</taxon>
        <taxon>Cohnella</taxon>
    </lineage>
</organism>
<reference evidence="6" key="1">
    <citation type="journal article" date="2019" name="Int. J. Syst. Evol. Microbiol.">
        <title>The Global Catalogue of Microorganisms (GCM) 10K type strain sequencing project: providing services to taxonomists for standard genome sequencing and annotation.</title>
        <authorList>
            <consortium name="The Broad Institute Genomics Platform"/>
            <consortium name="The Broad Institute Genome Sequencing Center for Infectious Disease"/>
            <person name="Wu L."/>
            <person name="Ma J."/>
        </authorList>
    </citation>
    <scope>NUCLEOTIDE SEQUENCE [LARGE SCALE GENOMIC DNA]</scope>
    <source>
        <strain evidence="6">CGMCC 1.18578</strain>
    </source>
</reference>
<name>A0ABW0R019_9BACL</name>
<dbReference type="Pfam" id="PF02311">
    <property type="entry name" value="AraC_binding"/>
    <property type="match status" value="1"/>
</dbReference>
<dbReference type="CDD" id="cd06986">
    <property type="entry name" value="cupin_MmsR-like_N"/>
    <property type="match status" value="1"/>
</dbReference>
<gene>
    <name evidence="5" type="ORF">ACFPQ4_13710</name>
</gene>
<dbReference type="InterPro" id="IPR018062">
    <property type="entry name" value="HTH_AraC-typ_CS"/>
</dbReference>
<evidence type="ECO:0000256" key="1">
    <source>
        <dbReference type="ARBA" id="ARBA00023015"/>
    </source>
</evidence>
<dbReference type="RefSeq" id="WP_378112425.1">
    <property type="nucleotide sequence ID" value="NZ_JBHSNC010000042.1"/>
</dbReference>
<dbReference type="SUPFAM" id="SSF46689">
    <property type="entry name" value="Homeodomain-like"/>
    <property type="match status" value="2"/>
</dbReference>
<dbReference type="InterPro" id="IPR020449">
    <property type="entry name" value="Tscrpt_reg_AraC-type_HTH"/>
</dbReference>
<evidence type="ECO:0000256" key="2">
    <source>
        <dbReference type="ARBA" id="ARBA00023125"/>
    </source>
</evidence>
<dbReference type="PRINTS" id="PR00032">
    <property type="entry name" value="HTHARAC"/>
</dbReference>
<keyword evidence="1" id="KW-0805">Transcription regulation</keyword>
<dbReference type="EMBL" id="JBHSNC010000042">
    <property type="protein sequence ID" value="MFC5530488.1"/>
    <property type="molecule type" value="Genomic_DNA"/>
</dbReference>
<dbReference type="InterPro" id="IPR009057">
    <property type="entry name" value="Homeodomain-like_sf"/>
</dbReference>
<keyword evidence="3" id="KW-0804">Transcription</keyword>
<dbReference type="InterPro" id="IPR037923">
    <property type="entry name" value="HTH-like"/>
</dbReference>
<evidence type="ECO:0000259" key="4">
    <source>
        <dbReference type="PROSITE" id="PS01124"/>
    </source>
</evidence>
<dbReference type="Pfam" id="PF12833">
    <property type="entry name" value="HTH_18"/>
    <property type="match status" value="1"/>
</dbReference>
<dbReference type="PROSITE" id="PS01124">
    <property type="entry name" value="HTH_ARAC_FAMILY_2"/>
    <property type="match status" value="1"/>
</dbReference>
<dbReference type="PANTHER" id="PTHR43280:SF30">
    <property type="entry name" value="MMSAB OPERON REGULATORY PROTEIN"/>
    <property type="match status" value="1"/>
</dbReference>
<dbReference type="Proteomes" id="UP001596108">
    <property type="component" value="Unassembled WGS sequence"/>
</dbReference>
<accession>A0ABW0R019</accession>
<dbReference type="Gene3D" id="2.60.120.280">
    <property type="entry name" value="Regulatory protein AraC"/>
    <property type="match status" value="1"/>
</dbReference>
<feature type="domain" description="HTH araC/xylS-type" evidence="4">
    <location>
        <begin position="169"/>
        <end position="268"/>
    </location>
</feature>
<proteinExistence type="predicted"/>
<protein>
    <submittedName>
        <fullName evidence="5">AraC family transcriptional regulator</fullName>
    </submittedName>
</protein>
<dbReference type="InterPro" id="IPR018060">
    <property type="entry name" value="HTH_AraC"/>
</dbReference>
<dbReference type="SUPFAM" id="SSF51215">
    <property type="entry name" value="Regulatory protein AraC"/>
    <property type="match status" value="1"/>
</dbReference>
<evidence type="ECO:0000313" key="5">
    <source>
        <dbReference type="EMBL" id="MFC5530488.1"/>
    </source>
</evidence>
<dbReference type="PANTHER" id="PTHR43280">
    <property type="entry name" value="ARAC-FAMILY TRANSCRIPTIONAL REGULATOR"/>
    <property type="match status" value="1"/>
</dbReference>
<evidence type="ECO:0000256" key="3">
    <source>
        <dbReference type="ARBA" id="ARBA00023163"/>
    </source>
</evidence>
<evidence type="ECO:0000313" key="6">
    <source>
        <dbReference type="Proteomes" id="UP001596108"/>
    </source>
</evidence>